<accession>A0A821JVZ4</accession>
<gene>
    <name evidence="2" type="ORF">BYL167_LOCUS39285</name>
    <name evidence="6" type="ORF">GIL414_LOCUS46169</name>
    <name evidence="4" type="ORF">OVN521_LOCUS49248</name>
    <name evidence="5" type="ORF">OVN521_LOCUS50316</name>
    <name evidence="3" type="ORF">SMN809_LOCUS43226</name>
</gene>
<feature type="region of interest" description="Disordered" evidence="1">
    <location>
        <begin position="1"/>
        <end position="59"/>
    </location>
</feature>
<evidence type="ECO:0000313" key="3">
    <source>
        <dbReference type="EMBL" id="CAF4705521.1"/>
    </source>
</evidence>
<evidence type="ECO:0000313" key="2">
    <source>
        <dbReference type="EMBL" id="CAF4580558.1"/>
    </source>
</evidence>
<feature type="non-terminal residue" evidence="4">
    <location>
        <position position="59"/>
    </location>
</feature>
<evidence type="ECO:0000313" key="5">
    <source>
        <dbReference type="EMBL" id="CAF4756128.1"/>
    </source>
</evidence>
<protein>
    <submittedName>
        <fullName evidence="4">Uncharacterized protein</fullName>
    </submittedName>
</protein>
<dbReference type="EMBL" id="CAJOBJ010144192">
    <property type="protein sequence ID" value="CAF4776744.1"/>
    <property type="molecule type" value="Genomic_DNA"/>
</dbReference>
<feature type="compositionally biased region" description="Pro residues" evidence="1">
    <location>
        <begin position="7"/>
        <end position="21"/>
    </location>
</feature>
<dbReference type="Proteomes" id="UP000681720">
    <property type="component" value="Unassembled WGS sequence"/>
</dbReference>
<dbReference type="Proteomes" id="UP000676336">
    <property type="component" value="Unassembled WGS sequence"/>
</dbReference>
<evidence type="ECO:0000313" key="4">
    <source>
        <dbReference type="EMBL" id="CAF4725645.1"/>
    </source>
</evidence>
<dbReference type="Proteomes" id="UP000681967">
    <property type="component" value="Unassembled WGS sequence"/>
</dbReference>
<organism evidence="4 7">
    <name type="scientific">Rotaria magnacalcarata</name>
    <dbReference type="NCBI Taxonomy" id="392030"/>
    <lineage>
        <taxon>Eukaryota</taxon>
        <taxon>Metazoa</taxon>
        <taxon>Spiralia</taxon>
        <taxon>Gnathifera</taxon>
        <taxon>Rotifera</taxon>
        <taxon>Eurotatoria</taxon>
        <taxon>Bdelloidea</taxon>
        <taxon>Philodinida</taxon>
        <taxon>Philodinidae</taxon>
        <taxon>Rotaria</taxon>
    </lineage>
</organism>
<dbReference type="EMBL" id="CAJOBG010115259">
    <property type="protein sequence ID" value="CAF4756128.1"/>
    <property type="molecule type" value="Genomic_DNA"/>
</dbReference>
<evidence type="ECO:0000313" key="6">
    <source>
        <dbReference type="EMBL" id="CAF4776744.1"/>
    </source>
</evidence>
<dbReference type="EMBL" id="CAJOBH010094116">
    <property type="protein sequence ID" value="CAF4580558.1"/>
    <property type="molecule type" value="Genomic_DNA"/>
</dbReference>
<comment type="caution">
    <text evidence="4">The sequence shown here is derived from an EMBL/GenBank/DDBJ whole genome shotgun (WGS) entry which is preliminary data.</text>
</comment>
<keyword evidence="7" id="KW-1185">Reference proteome</keyword>
<evidence type="ECO:0000313" key="7">
    <source>
        <dbReference type="Proteomes" id="UP000663866"/>
    </source>
</evidence>
<dbReference type="AlphaFoldDB" id="A0A821JVZ4"/>
<feature type="non-terminal residue" evidence="4">
    <location>
        <position position="1"/>
    </location>
</feature>
<feature type="compositionally biased region" description="Low complexity" evidence="1">
    <location>
        <begin position="22"/>
        <end position="41"/>
    </location>
</feature>
<dbReference type="Proteomes" id="UP000663866">
    <property type="component" value="Unassembled WGS sequence"/>
</dbReference>
<name>A0A821JVZ4_9BILA</name>
<sequence>NNSSGPGLPPPPPPPPPPPSMMPFGNPLSSLSHGGPLLHQGGPPPSSMSSLEAMHNLSR</sequence>
<reference evidence="4" key="1">
    <citation type="submission" date="2021-02" db="EMBL/GenBank/DDBJ databases">
        <authorList>
            <person name="Nowell W R."/>
        </authorList>
    </citation>
    <scope>NUCLEOTIDE SEQUENCE</scope>
</reference>
<dbReference type="EMBL" id="CAJOBI010126890">
    <property type="protein sequence ID" value="CAF4705521.1"/>
    <property type="molecule type" value="Genomic_DNA"/>
</dbReference>
<dbReference type="EMBL" id="CAJOBG010106956">
    <property type="protein sequence ID" value="CAF4725645.1"/>
    <property type="molecule type" value="Genomic_DNA"/>
</dbReference>
<proteinExistence type="predicted"/>
<evidence type="ECO:0000256" key="1">
    <source>
        <dbReference type="SAM" id="MobiDB-lite"/>
    </source>
</evidence>